<dbReference type="GeneID" id="115948773"/>
<feature type="compositionally biased region" description="Pro residues" evidence="1">
    <location>
        <begin position="256"/>
        <end position="267"/>
    </location>
</feature>
<evidence type="ECO:0000313" key="3">
    <source>
        <dbReference type="RefSeq" id="XP_030919429.1"/>
    </source>
</evidence>
<name>A0A8N5EWV3_GEOFO</name>
<accession>A0A8N5EWV3</accession>
<evidence type="ECO:0000256" key="1">
    <source>
        <dbReference type="SAM" id="MobiDB-lite"/>
    </source>
</evidence>
<dbReference type="AlphaFoldDB" id="A0A8N5EWV3"/>
<protein>
    <submittedName>
        <fullName evidence="3">Uncharacterized protein LOC115948773</fullName>
    </submittedName>
</protein>
<dbReference type="RefSeq" id="XP_030919429.1">
    <property type="nucleotide sequence ID" value="XM_031063569.1"/>
</dbReference>
<sequence>MCKFQFQGPFESRDKIQPSATPLEHQQPRRDFWEPGCANSRPRDRFPPSQPKFHPPAAPFGRSGGIFGILDVQIPVPGIDSLPPNPNSILRLLPLGDQEGFLGSWMCKFPSQGSIPSLPTQIPSSGCSLWEIRRDFWDPGCANSRPRDRFPPSQPKFHPPAAPFGRSGGIFGILDVQIPVPGIDSLPPNPNSILRLLPLGDQEGFLGSWMCKFPSQGSIPSLPTQIPSSGCSLWEIRRDFWDPGCANSRPRDRFPPSQPKFHPPAAPLEPEQPRRDFWGAVPGSPFPSRGSLGLSHRPGLVFRVTLSRSRPFSRSFGSRTMQDPPRGCHVCLVGALAVRSELCV</sequence>
<feature type="region of interest" description="Disordered" evidence="1">
    <location>
        <begin position="1"/>
        <end position="54"/>
    </location>
</feature>
<dbReference type="Proteomes" id="UP000504602">
    <property type="component" value="Unplaced"/>
</dbReference>
<keyword evidence="2" id="KW-1185">Reference proteome</keyword>
<feature type="region of interest" description="Disordered" evidence="1">
    <location>
        <begin position="247"/>
        <end position="269"/>
    </location>
</feature>
<gene>
    <name evidence="3" type="primary">LOC115948773</name>
</gene>
<proteinExistence type="predicted"/>
<organism evidence="2 3">
    <name type="scientific">Geospiza fortis</name>
    <name type="common">Medium ground-finch</name>
    <dbReference type="NCBI Taxonomy" id="48883"/>
    <lineage>
        <taxon>Eukaryota</taxon>
        <taxon>Metazoa</taxon>
        <taxon>Chordata</taxon>
        <taxon>Craniata</taxon>
        <taxon>Vertebrata</taxon>
        <taxon>Euteleostomi</taxon>
        <taxon>Archelosauria</taxon>
        <taxon>Archosauria</taxon>
        <taxon>Dinosauria</taxon>
        <taxon>Saurischia</taxon>
        <taxon>Theropoda</taxon>
        <taxon>Coelurosauria</taxon>
        <taxon>Aves</taxon>
        <taxon>Neognathae</taxon>
        <taxon>Neoaves</taxon>
        <taxon>Telluraves</taxon>
        <taxon>Australaves</taxon>
        <taxon>Passeriformes</taxon>
        <taxon>Thraupidae</taxon>
        <taxon>Geospiza</taxon>
    </lineage>
</organism>
<evidence type="ECO:0000313" key="2">
    <source>
        <dbReference type="Proteomes" id="UP000504602"/>
    </source>
</evidence>
<reference evidence="3" key="1">
    <citation type="submission" date="2025-08" db="UniProtKB">
        <authorList>
            <consortium name="RefSeq"/>
        </authorList>
    </citation>
    <scope>IDENTIFICATION</scope>
</reference>